<dbReference type="Gene3D" id="2.40.128.340">
    <property type="match status" value="1"/>
</dbReference>
<dbReference type="PANTHER" id="PTHR46580:SF2">
    <property type="entry name" value="MAM DOMAIN-CONTAINING PROTEIN"/>
    <property type="match status" value="1"/>
</dbReference>
<evidence type="ECO:0000256" key="3">
    <source>
        <dbReference type="SAM" id="Phobius"/>
    </source>
</evidence>
<keyword evidence="3" id="KW-0812">Transmembrane</keyword>
<dbReference type="Gene3D" id="2.130.10.130">
    <property type="entry name" value="Integrin alpha, N-terminal"/>
    <property type="match status" value="1"/>
</dbReference>
<feature type="compositionally biased region" description="Basic and acidic residues" evidence="2">
    <location>
        <begin position="178"/>
        <end position="187"/>
    </location>
</feature>
<name>A0ABZ0ZSS7_9ACTN</name>
<dbReference type="InterPro" id="IPR013517">
    <property type="entry name" value="FG-GAP"/>
</dbReference>
<keyword evidence="1" id="KW-0732">Signal</keyword>
<feature type="compositionally biased region" description="Low complexity" evidence="2">
    <location>
        <begin position="58"/>
        <end position="77"/>
    </location>
</feature>
<evidence type="ECO:0000256" key="2">
    <source>
        <dbReference type="SAM" id="MobiDB-lite"/>
    </source>
</evidence>
<reference evidence="5" key="1">
    <citation type="submission" date="2023-12" db="EMBL/GenBank/DDBJ databases">
        <title>Novel species in genus Nocardioides.</title>
        <authorList>
            <person name="Zhou H."/>
        </authorList>
    </citation>
    <scope>NUCLEOTIDE SEQUENCE [LARGE SCALE GENOMIC DNA]</scope>
    <source>
        <strain evidence="5">HM61</strain>
    </source>
</reference>
<protein>
    <submittedName>
        <fullName evidence="4">FG-GAP-like repeat-containing protein</fullName>
    </submittedName>
</protein>
<organism evidence="4 5">
    <name type="scientific">Nocardioides bizhenqiangii</name>
    <dbReference type="NCBI Taxonomy" id="3095076"/>
    <lineage>
        <taxon>Bacteria</taxon>
        <taxon>Bacillati</taxon>
        <taxon>Actinomycetota</taxon>
        <taxon>Actinomycetes</taxon>
        <taxon>Propionibacteriales</taxon>
        <taxon>Nocardioidaceae</taxon>
        <taxon>Nocardioides</taxon>
    </lineage>
</organism>
<dbReference type="PANTHER" id="PTHR46580">
    <property type="entry name" value="SENSOR KINASE-RELATED"/>
    <property type="match status" value="1"/>
</dbReference>
<evidence type="ECO:0000313" key="4">
    <source>
        <dbReference type="EMBL" id="WQQ27337.1"/>
    </source>
</evidence>
<dbReference type="InterPro" id="IPR028994">
    <property type="entry name" value="Integrin_alpha_N"/>
</dbReference>
<dbReference type="Pfam" id="PF13517">
    <property type="entry name" value="FG-GAP_3"/>
    <property type="match status" value="1"/>
</dbReference>
<proteinExistence type="predicted"/>
<evidence type="ECO:0000256" key="1">
    <source>
        <dbReference type="ARBA" id="ARBA00022729"/>
    </source>
</evidence>
<feature type="compositionally biased region" description="Low complexity" evidence="2">
    <location>
        <begin position="165"/>
        <end position="177"/>
    </location>
</feature>
<feature type="compositionally biased region" description="Basic and acidic residues" evidence="2">
    <location>
        <begin position="20"/>
        <end position="36"/>
    </location>
</feature>
<keyword evidence="5" id="KW-1185">Reference proteome</keyword>
<feature type="region of interest" description="Disordered" evidence="2">
    <location>
        <begin position="152"/>
        <end position="187"/>
    </location>
</feature>
<dbReference type="RefSeq" id="WP_322937897.1">
    <property type="nucleotide sequence ID" value="NZ_CP141059.1"/>
</dbReference>
<evidence type="ECO:0000313" key="5">
    <source>
        <dbReference type="Proteomes" id="UP001327225"/>
    </source>
</evidence>
<feature type="compositionally biased region" description="Pro residues" evidence="2">
    <location>
        <begin position="78"/>
        <end position="118"/>
    </location>
</feature>
<keyword evidence="3" id="KW-1133">Transmembrane helix</keyword>
<feature type="transmembrane region" description="Helical" evidence="3">
    <location>
        <begin position="125"/>
        <end position="149"/>
    </location>
</feature>
<sequence>MTIGDGGSAAPPGWYPDGPGWERRWDGVAWTADRRPVSPAQPPVQPPAQPPAQPPTQRPVQASRSPWAPPSAGAPAGSPAPSPFRPASPPPGQVPPGSPQGPPPGPPFATPGGPSYPAPPQKKSLLWLWVALAVVLIVVVATVVTLVVVQPWSDDGDGSKGGGATTEPTETEPAAEPVRGDIDGDGRGDVLGRFYDSTESRLTLTNADGSFQLAKEPVQQEENLVVADFDGEGGNDVGSWFDSGGTLQFEIEDSDLSVTQAFDLWFKVEAVNAAFGDFDGDGLTDIAAYGQQHRSQVAVWVLRNSGDGFEAPVKWAALPNATYGSTELIVGDFNGDGSDDVMAVAPDEPVVRGDFDNLYWYGDFGVVPLIARAGSFARGTIAPVETDLFDQEYTVGDFDGDGKETLVADNFYEDTFLLYEYDGTTLRPTGATVPYGVAGDGVMDAVTAVDLNGDQLDDLVLTSVNIDDYSFYGVWVATADAEGGIDTPTKWADLPSCSNDYCEVDYFVAR</sequence>
<accession>A0ABZ0ZSS7</accession>
<feature type="compositionally biased region" description="Pro residues" evidence="2">
    <location>
        <begin position="39"/>
        <end position="57"/>
    </location>
</feature>
<keyword evidence="3" id="KW-0472">Membrane</keyword>
<dbReference type="SUPFAM" id="SSF69318">
    <property type="entry name" value="Integrin alpha N-terminal domain"/>
    <property type="match status" value="2"/>
</dbReference>
<dbReference type="EMBL" id="CP141059">
    <property type="protein sequence ID" value="WQQ27337.1"/>
    <property type="molecule type" value="Genomic_DNA"/>
</dbReference>
<dbReference type="Proteomes" id="UP001327225">
    <property type="component" value="Chromosome"/>
</dbReference>
<feature type="region of interest" description="Disordered" evidence="2">
    <location>
        <begin position="1"/>
        <end position="118"/>
    </location>
</feature>
<gene>
    <name evidence="4" type="ORF">SHK19_03705</name>
</gene>